<organism evidence="2 3">
    <name type="scientific">Weissella ceti</name>
    <dbReference type="NCBI Taxonomy" id="759620"/>
    <lineage>
        <taxon>Bacteria</taxon>
        <taxon>Bacillati</taxon>
        <taxon>Bacillota</taxon>
        <taxon>Bacilli</taxon>
        <taxon>Lactobacillales</taxon>
        <taxon>Lactobacillaceae</taxon>
        <taxon>Weissella</taxon>
    </lineage>
</organism>
<keyword evidence="1" id="KW-0812">Transmembrane</keyword>
<feature type="transmembrane region" description="Helical" evidence="1">
    <location>
        <begin position="84"/>
        <end position="104"/>
    </location>
</feature>
<name>A0ABT3E606_9LACO</name>
<dbReference type="PANTHER" id="PTHR37309">
    <property type="entry name" value="SLR0284 PROTEIN"/>
    <property type="match status" value="1"/>
</dbReference>
<dbReference type="RefSeq" id="WP_213409167.1">
    <property type="nucleotide sequence ID" value="NZ_CP074441.1"/>
</dbReference>
<dbReference type="Proteomes" id="UP001526225">
    <property type="component" value="Unassembled WGS sequence"/>
</dbReference>
<feature type="transmembrane region" description="Helical" evidence="1">
    <location>
        <begin position="61"/>
        <end position="78"/>
    </location>
</feature>
<accession>A0ABT3E606</accession>
<evidence type="ECO:0000313" key="3">
    <source>
        <dbReference type="Proteomes" id="UP001526225"/>
    </source>
</evidence>
<keyword evidence="3" id="KW-1185">Reference proteome</keyword>
<comment type="caution">
    <text evidence="2">The sequence shown here is derived from an EMBL/GenBank/DDBJ whole genome shotgun (WGS) entry which is preliminary data.</text>
</comment>
<dbReference type="EMBL" id="JAOZFE010000007">
    <property type="protein sequence ID" value="MCW0953657.1"/>
    <property type="molecule type" value="Genomic_DNA"/>
</dbReference>
<gene>
    <name evidence="2" type="ORF">OIT44_06240</name>
</gene>
<keyword evidence="1" id="KW-1133">Transmembrane helix</keyword>
<dbReference type="PANTHER" id="PTHR37309:SF1">
    <property type="entry name" value="SLR0284 PROTEIN"/>
    <property type="match status" value="1"/>
</dbReference>
<evidence type="ECO:0000256" key="1">
    <source>
        <dbReference type="SAM" id="Phobius"/>
    </source>
</evidence>
<reference evidence="2 3" key="1">
    <citation type="submission" date="2022-10" db="EMBL/GenBank/DDBJ databases">
        <title>Weissella fermenti sp. nov., isolated from fermented cabbage.</title>
        <authorList>
            <person name="Lee J.K."/>
            <person name="Baek J.H."/>
            <person name="Choi D.G."/>
            <person name="Kim J.M."/>
            <person name="Jeon C.O."/>
        </authorList>
    </citation>
    <scope>NUCLEOTIDE SEQUENCE [LARGE SCALE GENOMIC DNA]</scope>
    <source>
        <strain evidence="2 3">KACC 18534</strain>
    </source>
</reference>
<proteinExistence type="predicted"/>
<sequence>MRVYSFQRLRFSQRVLINTLMLLALAGLFPQGIHISSVWTALWAAFVLGILNAVLRPILQLFALPLTILTFGVFAFVVNGAVLWLASSIVGTGFQFMSFGWALLISIHEFRMGIVDFNDYGSS</sequence>
<keyword evidence="1" id="KW-0472">Membrane</keyword>
<dbReference type="Pfam" id="PF04020">
    <property type="entry name" value="Phage_holin_4_2"/>
    <property type="match status" value="1"/>
</dbReference>
<evidence type="ECO:0000313" key="2">
    <source>
        <dbReference type="EMBL" id="MCW0953657.1"/>
    </source>
</evidence>
<protein>
    <submittedName>
        <fullName evidence="2">Phage holin family protein</fullName>
    </submittedName>
</protein>
<dbReference type="InterPro" id="IPR007165">
    <property type="entry name" value="Phage_holin_4_2"/>
</dbReference>